<evidence type="ECO:0000259" key="10">
    <source>
        <dbReference type="PROSITE" id="PS50908"/>
    </source>
</evidence>
<dbReference type="InterPro" id="IPR001841">
    <property type="entry name" value="Znf_RING"/>
</dbReference>
<dbReference type="Pfam" id="PF17120">
    <property type="entry name" value="zf-RING_16"/>
    <property type="match status" value="1"/>
</dbReference>
<dbReference type="PROSITE" id="PS50294">
    <property type="entry name" value="WD_REPEATS_REGION"/>
    <property type="match status" value="1"/>
</dbReference>
<dbReference type="PANTHER" id="PTHR46170">
    <property type="entry name" value="GATOR COMPLEX PROTEIN WDR59"/>
    <property type="match status" value="1"/>
</dbReference>
<evidence type="ECO:0000256" key="4">
    <source>
        <dbReference type="ARBA" id="ARBA00022574"/>
    </source>
</evidence>
<evidence type="ECO:0000313" key="11">
    <source>
        <dbReference type="EMBL" id="ODQ80482.1"/>
    </source>
</evidence>
<dbReference type="GeneID" id="30146284"/>
<sequence>MSRSPYDSMTFGNTLSLRVDSAVSAISLSPNGRDAVLAGRKGLYVVDMDDPFSAPRWIQHATSWEVADVQWSRHAAKPSWVVSTSNQKAMVWNLARSSSRALEHVLHRHVRAITDINFHPTDPEILATCSVDTFTFVWDMRAPRKPCHLFPDWRTAATQVKWSYADPHVLASSHENYFYIWDTRKGAKPLHTVQAHTAKINGLDFSKTSASQLISCSNDMTVKIWDYETSIEKPAHVIRTEFPVARARYLPFGDDGCGILPLSGGSNAVYIANYRDSADAAMKPTYVFKGHSMPVRDFLWRERYAAYPATDDREFQLVTWAKDRDLRLWKTNDELYARTGLVRNNTFVDLFDENPHPHDPKEAPYSYDTFSVEPSTEGVFRNRKYLFVSKGSANKFSHLDWISGVRIGSGNAGTNFFDHQPANLGEEVSLVGHKFPKIRFEKISVSTGRLVVSLNGAWSGLDEESDLLFIRVEIDFPPEYPALSPRFAVEQSHELSAAVQHEMALELARVADTYAERSRFSLEACLRCLMGEKLNLEEFTDDELAMGVLEDAYDYAASSAVSDEEEEDDEEELVPLVSITARGTRSAPTGRFDSTPVPKGCGAVWTRDGGLLCFFVSKVSKEKNVLKFDSQGFGIKAKGALANLLTDSLSSASSASSDSFDEDWNDILVKDGPKRALMPGLWNRGLKDYGDFRSKRPGSLPTERSLGTTTSSKNTVRIFDYSHLIPDKIALAREYRILGDSPEVLARYNAEVARAHGFLDIADCWRVVAVLLTKDVDNTPDGLLNLHPNKAFPEILKHAHPDSLRFFWGGHPFGRNWLVREIFRYYERLGNVQMLAMLSCVLYENAETIFDPSIPISVPFKKPVSLLVERTTVVAVKATPAPRFNSLSGSVSSYASSVKSGSPERFSRSRKHISSAQSFVDPFALFSPIKKEGITSVLMGRTMSDSHARDGHSSHRNDSRHDLHIPKTASETSRWPEKKRSVVHTVLIQMLNETVLDVYDTMYISNLLDAKYEDRYTYYREEYSDLLYAWGLPSSRVQVLKFNYTSAMASSDDTHKCGIGLVAPLAKLQDCHYCGLRIRKSVFVCNVCEHVLHASCATEWWDGERECPSGCGCLCLEKML</sequence>
<evidence type="ECO:0000313" key="12">
    <source>
        <dbReference type="Proteomes" id="UP000094336"/>
    </source>
</evidence>
<feature type="domain" description="RING-type" evidence="9">
    <location>
        <begin position="1071"/>
        <end position="1108"/>
    </location>
</feature>
<dbReference type="InterPro" id="IPR001680">
    <property type="entry name" value="WD40_rpt"/>
</dbReference>
<dbReference type="InterPro" id="IPR049566">
    <property type="entry name" value="WDR59_RTC1-like_RING_Znf"/>
</dbReference>
<reference evidence="12" key="1">
    <citation type="submission" date="2016-05" db="EMBL/GenBank/DDBJ databases">
        <title>Comparative genomics of biotechnologically important yeasts.</title>
        <authorList>
            <consortium name="DOE Joint Genome Institute"/>
            <person name="Riley R."/>
            <person name="Haridas S."/>
            <person name="Wolfe K.H."/>
            <person name="Lopes M.R."/>
            <person name="Hittinger C.T."/>
            <person name="Goker M."/>
            <person name="Salamov A."/>
            <person name="Wisecaver J."/>
            <person name="Long T.M."/>
            <person name="Aerts A.L."/>
            <person name="Barry K."/>
            <person name="Choi C."/>
            <person name="Clum A."/>
            <person name="Coughlan A.Y."/>
            <person name="Deshpande S."/>
            <person name="Douglass A.P."/>
            <person name="Hanson S.J."/>
            <person name="Klenk H.-P."/>
            <person name="Labutti K."/>
            <person name="Lapidus A."/>
            <person name="Lindquist E."/>
            <person name="Lipzen A."/>
            <person name="Meier-Kolthoff J.P."/>
            <person name="Ohm R.A."/>
            <person name="Otillar R.P."/>
            <person name="Pangilinan J."/>
            <person name="Peng Y."/>
            <person name="Rokas A."/>
            <person name="Rosa C.A."/>
            <person name="Scheuner C."/>
            <person name="Sibirny A.A."/>
            <person name="Slot J.C."/>
            <person name="Stielow J.B."/>
            <person name="Sun H."/>
            <person name="Kurtzman C.P."/>
            <person name="Blackwell M."/>
            <person name="Grigoriev I.V."/>
            <person name="Jeffries T.W."/>
        </authorList>
    </citation>
    <scope>NUCLEOTIDE SEQUENCE [LARGE SCALE GENOMIC DNA]</scope>
    <source>
        <strain evidence="12">NRRL Y-12698</strain>
    </source>
</reference>
<dbReference type="InterPro" id="IPR036322">
    <property type="entry name" value="WD40_repeat_dom_sf"/>
</dbReference>
<dbReference type="PROSITE" id="PS50082">
    <property type="entry name" value="WD_REPEATS_2"/>
    <property type="match status" value="2"/>
</dbReference>
<dbReference type="PROSITE" id="PS50908">
    <property type="entry name" value="RWD"/>
    <property type="match status" value="1"/>
</dbReference>
<dbReference type="Proteomes" id="UP000094336">
    <property type="component" value="Unassembled WGS sequence"/>
</dbReference>
<keyword evidence="5" id="KW-0677">Repeat</keyword>
<evidence type="ECO:0000256" key="3">
    <source>
        <dbReference type="ARBA" id="ARBA00022554"/>
    </source>
</evidence>
<accession>A0A1E3QU07</accession>
<keyword evidence="12" id="KW-1185">Reference proteome</keyword>
<dbReference type="PROSITE" id="PS00678">
    <property type="entry name" value="WD_REPEATS_1"/>
    <property type="match status" value="1"/>
</dbReference>
<dbReference type="RefSeq" id="XP_018985810.1">
    <property type="nucleotide sequence ID" value="XM_019128431.1"/>
</dbReference>
<dbReference type="InterPro" id="IPR015943">
    <property type="entry name" value="WD40/YVTN_repeat-like_dom_sf"/>
</dbReference>
<dbReference type="CDD" id="cd16488">
    <property type="entry name" value="mRING-H2-C3H3C2_Mio-like"/>
    <property type="match status" value="1"/>
</dbReference>
<dbReference type="AlphaFoldDB" id="A0A1E3QU07"/>
<dbReference type="GO" id="GO:0034198">
    <property type="term" value="P:cellular response to amino acid starvation"/>
    <property type="evidence" value="ECO:0007669"/>
    <property type="project" value="TreeGrafter"/>
</dbReference>
<keyword evidence="7" id="KW-0479">Metal-binding</keyword>
<keyword evidence="7" id="KW-0862">Zinc</keyword>
<dbReference type="Gene3D" id="2.130.10.10">
    <property type="entry name" value="YVTN repeat-like/Quinoprotein amine dehydrogenase"/>
    <property type="match status" value="1"/>
</dbReference>
<dbReference type="OrthoDB" id="311712at2759"/>
<evidence type="ECO:0000259" key="9">
    <source>
        <dbReference type="PROSITE" id="PS50089"/>
    </source>
</evidence>
<dbReference type="GO" id="GO:0005774">
    <property type="term" value="C:vacuolar membrane"/>
    <property type="evidence" value="ECO:0007669"/>
    <property type="project" value="TreeGrafter"/>
</dbReference>
<dbReference type="GO" id="GO:0035859">
    <property type="term" value="C:Seh1-associated complex"/>
    <property type="evidence" value="ECO:0007669"/>
    <property type="project" value="EnsemblFungi"/>
</dbReference>
<dbReference type="STRING" id="984486.A0A1E3QU07"/>
<evidence type="ECO:0000256" key="7">
    <source>
        <dbReference type="PROSITE-ProRule" id="PRU00175"/>
    </source>
</evidence>
<dbReference type="InterPro" id="IPR019775">
    <property type="entry name" value="WD40_repeat_CS"/>
</dbReference>
<dbReference type="GO" id="GO:0008270">
    <property type="term" value="F:zinc ion binding"/>
    <property type="evidence" value="ECO:0007669"/>
    <property type="project" value="UniProtKB-KW"/>
</dbReference>
<dbReference type="PROSITE" id="PS50089">
    <property type="entry name" value="ZF_RING_2"/>
    <property type="match status" value="1"/>
</dbReference>
<dbReference type="SMART" id="SM00320">
    <property type="entry name" value="WD40"/>
    <property type="match status" value="6"/>
</dbReference>
<keyword evidence="7" id="KW-0863">Zinc-finger</keyword>
<evidence type="ECO:0000256" key="1">
    <source>
        <dbReference type="ARBA" id="ARBA00002738"/>
    </source>
</evidence>
<dbReference type="InterPro" id="IPR006575">
    <property type="entry name" value="RWD_dom"/>
</dbReference>
<dbReference type="SMART" id="SM00591">
    <property type="entry name" value="RWD"/>
    <property type="match status" value="1"/>
</dbReference>
<evidence type="ECO:0000256" key="2">
    <source>
        <dbReference type="ARBA" id="ARBA00004116"/>
    </source>
</evidence>
<dbReference type="EMBL" id="KV454429">
    <property type="protein sequence ID" value="ODQ80482.1"/>
    <property type="molecule type" value="Genomic_DNA"/>
</dbReference>
<dbReference type="GO" id="GO:1904263">
    <property type="term" value="P:positive regulation of TORC1 signaling"/>
    <property type="evidence" value="ECO:0007669"/>
    <property type="project" value="EnsemblFungi"/>
</dbReference>
<protein>
    <submittedName>
        <fullName evidence="11">Uncharacterized protein</fullName>
    </submittedName>
</protein>
<feature type="repeat" description="WD" evidence="8">
    <location>
        <begin position="106"/>
        <end position="141"/>
    </location>
</feature>
<keyword evidence="3" id="KW-0926">Vacuole</keyword>
<keyword evidence="4 8" id="KW-0853">WD repeat</keyword>
<dbReference type="InterPro" id="IPR049567">
    <property type="entry name" value="WDR59-like"/>
</dbReference>
<dbReference type="GO" id="GO:0035591">
    <property type="term" value="F:signaling adaptor activity"/>
    <property type="evidence" value="ECO:0007669"/>
    <property type="project" value="TreeGrafter"/>
</dbReference>
<organism evidence="11 12">
    <name type="scientific">Babjeviella inositovora NRRL Y-12698</name>
    <dbReference type="NCBI Taxonomy" id="984486"/>
    <lineage>
        <taxon>Eukaryota</taxon>
        <taxon>Fungi</taxon>
        <taxon>Dikarya</taxon>
        <taxon>Ascomycota</taxon>
        <taxon>Saccharomycotina</taxon>
        <taxon>Pichiomycetes</taxon>
        <taxon>Serinales incertae sedis</taxon>
        <taxon>Babjeviella</taxon>
    </lineage>
</organism>
<dbReference type="SUPFAM" id="SSF50978">
    <property type="entry name" value="WD40 repeat-like"/>
    <property type="match status" value="1"/>
</dbReference>
<proteinExistence type="inferred from homology"/>
<gene>
    <name evidence="11" type="ORF">BABINDRAFT_160761</name>
</gene>
<evidence type="ECO:0000256" key="8">
    <source>
        <dbReference type="PROSITE-ProRule" id="PRU00221"/>
    </source>
</evidence>
<comment type="function">
    <text evidence="1">May be involved in a process influencing telomere capping.</text>
</comment>
<name>A0A1E3QU07_9ASCO</name>
<comment type="subcellular location">
    <subcellularLocation>
        <location evidence="2">Vacuole</location>
    </subcellularLocation>
</comment>
<evidence type="ECO:0000256" key="6">
    <source>
        <dbReference type="ARBA" id="ARBA00038452"/>
    </source>
</evidence>
<comment type="similarity">
    <text evidence="6">Belongs to the WD repeat WDR59 family.</text>
</comment>
<evidence type="ECO:0000256" key="5">
    <source>
        <dbReference type="ARBA" id="ARBA00022737"/>
    </source>
</evidence>
<dbReference type="PANTHER" id="PTHR46170:SF1">
    <property type="entry name" value="GATOR COMPLEX PROTEIN WDR59"/>
    <property type="match status" value="1"/>
</dbReference>
<feature type="domain" description="RWD" evidence="10">
    <location>
        <begin position="426"/>
        <end position="536"/>
    </location>
</feature>
<feature type="repeat" description="WD" evidence="8">
    <location>
        <begin position="193"/>
        <end position="229"/>
    </location>
</feature>
<dbReference type="Pfam" id="PF00400">
    <property type="entry name" value="WD40"/>
    <property type="match status" value="2"/>
</dbReference>